<gene>
    <name evidence="1" type="ORF">OEW28_13340</name>
</gene>
<reference evidence="1 2" key="1">
    <citation type="submission" date="2022-10" db="EMBL/GenBank/DDBJ databases">
        <title>Defluviimonas sp. nov., isolated from ocean surface water.</title>
        <authorList>
            <person name="He W."/>
            <person name="Wang L."/>
            <person name="Zhang D.-F."/>
        </authorList>
    </citation>
    <scope>NUCLEOTIDE SEQUENCE [LARGE SCALE GENOMIC DNA]</scope>
    <source>
        <strain evidence="1 2">WL0002</strain>
    </source>
</reference>
<accession>A0ABT2ZEZ4</accession>
<protein>
    <recommendedName>
        <fullName evidence="3">Roadblock/LC7 domain-containing protein</fullName>
    </recommendedName>
</protein>
<evidence type="ECO:0000313" key="1">
    <source>
        <dbReference type="EMBL" id="MCV2869613.1"/>
    </source>
</evidence>
<evidence type="ECO:0000313" key="2">
    <source>
        <dbReference type="Proteomes" id="UP001652542"/>
    </source>
</evidence>
<organism evidence="1 2">
    <name type="scientific">Albidovulum marisflavi</name>
    <dbReference type="NCBI Taxonomy" id="2984159"/>
    <lineage>
        <taxon>Bacteria</taxon>
        <taxon>Pseudomonadati</taxon>
        <taxon>Pseudomonadota</taxon>
        <taxon>Alphaproteobacteria</taxon>
        <taxon>Rhodobacterales</taxon>
        <taxon>Paracoccaceae</taxon>
        <taxon>Albidovulum</taxon>
    </lineage>
</organism>
<keyword evidence="2" id="KW-1185">Reference proteome</keyword>
<comment type="caution">
    <text evidence="1">The sequence shown here is derived from an EMBL/GenBank/DDBJ whole genome shotgun (WGS) entry which is preliminary data.</text>
</comment>
<evidence type="ECO:0008006" key="3">
    <source>
        <dbReference type="Google" id="ProtNLM"/>
    </source>
</evidence>
<dbReference type="Proteomes" id="UP001652542">
    <property type="component" value="Unassembled WGS sequence"/>
</dbReference>
<sequence>MSLDKALAEAMNTVPECVAGAYIDIESGLLLSVKTLDSHPQAVLDMVAAATADMFQGPNVSQIEKHFKASRGQKDATSHYFNEFLVFSDNLIHVFLRTKKFPDHVVSFVCRKSANIGMVLAKSRMAIDGLSSAV</sequence>
<dbReference type="RefSeq" id="WP_263735262.1">
    <property type="nucleotide sequence ID" value="NZ_JAOWKY010000003.1"/>
</dbReference>
<proteinExistence type="predicted"/>
<dbReference type="EMBL" id="JAOWKY010000003">
    <property type="protein sequence ID" value="MCV2869613.1"/>
    <property type="molecule type" value="Genomic_DNA"/>
</dbReference>
<name>A0ABT2ZEZ4_9RHOB</name>